<evidence type="ECO:0000259" key="7">
    <source>
        <dbReference type="Pfam" id="PF21670"/>
    </source>
</evidence>
<feature type="compositionally biased region" description="Polar residues" evidence="6">
    <location>
        <begin position="2849"/>
        <end position="2872"/>
    </location>
</feature>
<evidence type="ECO:0000256" key="1">
    <source>
        <dbReference type="ARBA" id="ARBA00004496"/>
    </source>
</evidence>
<feature type="coiled-coil region" evidence="5">
    <location>
        <begin position="436"/>
        <end position="587"/>
    </location>
</feature>
<dbReference type="GO" id="GO:0008017">
    <property type="term" value="F:microtubule binding"/>
    <property type="evidence" value="ECO:0007669"/>
    <property type="project" value="TreeGrafter"/>
</dbReference>
<feature type="coiled-coil region" evidence="5">
    <location>
        <begin position="1242"/>
        <end position="1294"/>
    </location>
</feature>
<reference evidence="8 9" key="1">
    <citation type="journal article" date="2023" name="Mol. Biol. Evol.">
        <title>Genomics of Secondarily Temperate Adaptation in the Only Non-Antarctic Icefish.</title>
        <authorList>
            <person name="Rivera-Colon A.G."/>
            <person name="Rayamajhi N."/>
            <person name="Minhas B.F."/>
            <person name="Madrigal G."/>
            <person name="Bilyk K.T."/>
            <person name="Yoon V."/>
            <person name="Hune M."/>
            <person name="Gregory S."/>
            <person name="Cheng C.H.C."/>
            <person name="Catchen J.M."/>
        </authorList>
    </citation>
    <scope>NUCLEOTIDE SEQUENCE [LARGE SCALE GENOMIC DNA]</scope>
    <source>
        <tissue evidence="8">White muscle</tissue>
    </source>
</reference>
<organism evidence="8 9">
    <name type="scientific">Champsocephalus gunnari</name>
    <name type="common">Mackerel icefish</name>
    <dbReference type="NCBI Taxonomy" id="52237"/>
    <lineage>
        <taxon>Eukaryota</taxon>
        <taxon>Metazoa</taxon>
        <taxon>Chordata</taxon>
        <taxon>Craniata</taxon>
        <taxon>Vertebrata</taxon>
        <taxon>Euteleostomi</taxon>
        <taxon>Actinopterygii</taxon>
        <taxon>Neopterygii</taxon>
        <taxon>Teleostei</taxon>
        <taxon>Neoteleostei</taxon>
        <taxon>Acanthomorphata</taxon>
        <taxon>Eupercaria</taxon>
        <taxon>Perciformes</taxon>
        <taxon>Notothenioidei</taxon>
        <taxon>Channichthyidae</taxon>
        <taxon>Champsocephalus</taxon>
    </lineage>
</organism>
<feature type="coiled-coil region" evidence="5">
    <location>
        <begin position="362"/>
        <end position="403"/>
    </location>
</feature>
<feature type="region of interest" description="Disordered" evidence="6">
    <location>
        <begin position="2719"/>
        <end position="2756"/>
    </location>
</feature>
<dbReference type="PANTHER" id="PTHR18902">
    <property type="entry name" value="NUCLEAR MITOTIC APPARATUS PROTEIN 1-RELATED"/>
    <property type="match status" value="1"/>
</dbReference>
<keyword evidence="2" id="KW-0963">Cytoplasm</keyword>
<feature type="coiled-coil region" evidence="5">
    <location>
        <begin position="1320"/>
        <end position="1549"/>
    </location>
</feature>
<dbReference type="GO" id="GO:0005737">
    <property type="term" value="C:cytoplasm"/>
    <property type="evidence" value="ECO:0007669"/>
    <property type="project" value="UniProtKB-SubCell"/>
</dbReference>
<dbReference type="GO" id="GO:0005876">
    <property type="term" value="C:spindle microtubule"/>
    <property type="evidence" value="ECO:0007669"/>
    <property type="project" value="TreeGrafter"/>
</dbReference>
<dbReference type="GO" id="GO:0005813">
    <property type="term" value="C:centrosome"/>
    <property type="evidence" value="ECO:0007669"/>
    <property type="project" value="TreeGrafter"/>
</dbReference>
<feature type="compositionally biased region" description="Polar residues" evidence="6">
    <location>
        <begin position="2603"/>
        <end position="2613"/>
    </location>
</feature>
<feature type="domain" description="Nuclear mitotic apparatus protein 1 N-terminal hook" evidence="7">
    <location>
        <begin position="5"/>
        <end position="152"/>
    </location>
</feature>
<feature type="compositionally biased region" description="Polar residues" evidence="6">
    <location>
        <begin position="2734"/>
        <end position="2744"/>
    </location>
</feature>
<proteinExistence type="predicted"/>
<evidence type="ECO:0000256" key="2">
    <source>
        <dbReference type="ARBA" id="ARBA00022490"/>
    </source>
</evidence>
<comment type="subcellular location">
    <subcellularLocation>
        <location evidence="1">Cytoplasm</location>
    </subcellularLocation>
</comment>
<dbReference type="GO" id="GO:0000132">
    <property type="term" value="P:establishment of mitotic spindle orientation"/>
    <property type="evidence" value="ECO:0007669"/>
    <property type="project" value="TreeGrafter"/>
</dbReference>
<feature type="compositionally biased region" description="Polar residues" evidence="6">
    <location>
        <begin position="2790"/>
        <end position="2810"/>
    </location>
</feature>
<feature type="coiled-coil region" evidence="5">
    <location>
        <begin position="1745"/>
        <end position="1891"/>
    </location>
</feature>
<feature type="region of interest" description="Disordered" evidence="6">
    <location>
        <begin position="2167"/>
        <end position="2189"/>
    </location>
</feature>
<evidence type="ECO:0000256" key="5">
    <source>
        <dbReference type="SAM" id="Coils"/>
    </source>
</evidence>
<dbReference type="PANTHER" id="PTHR18902:SF24">
    <property type="entry name" value="NUCLEAR MITOTIC APPARATUS PROTEIN 1"/>
    <property type="match status" value="1"/>
</dbReference>
<keyword evidence="3" id="KW-0597">Phosphoprotein</keyword>
<feature type="region of interest" description="Disordered" evidence="6">
    <location>
        <begin position="2790"/>
        <end position="2889"/>
    </location>
</feature>
<feature type="compositionally biased region" description="Basic residues" evidence="6">
    <location>
        <begin position="2811"/>
        <end position="2822"/>
    </location>
</feature>
<name>A0AAN8DU07_CHAGU</name>
<feature type="coiled-coil region" evidence="5">
    <location>
        <begin position="620"/>
        <end position="1209"/>
    </location>
</feature>
<gene>
    <name evidence="8" type="ORF">CgunFtcFv8_010481</name>
</gene>
<evidence type="ECO:0000313" key="8">
    <source>
        <dbReference type="EMBL" id="KAK5929232.1"/>
    </source>
</evidence>
<feature type="coiled-coil region" evidence="5">
    <location>
        <begin position="2027"/>
        <end position="2138"/>
    </location>
</feature>
<evidence type="ECO:0000256" key="3">
    <source>
        <dbReference type="ARBA" id="ARBA00022553"/>
    </source>
</evidence>
<feature type="compositionally biased region" description="Basic and acidic residues" evidence="6">
    <location>
        <begin position="2170"/>
        <end position="2187"/>
    </location>
</feature>
<comment type="caution">
    <text evidence="8">The sequence shown here is derived from an EMBL/GenBank/DDBJ whole genome shotgun (WGS) entry which is preliminary data.</text>
</comment>
<protein>
    <recommendedName>
        <fullName evidence="7">Nuclear mitotic apparatus protein 1 N-terminal hook domain-containing protein</fullName>
    </recommendedName>
</protein>
<dbReference type="GO" id="GO:0000922">
    <property type="term" value="C:spindle pole"/>
    <property type="evidence" value="ECO:0007669"/>
    <property type="project" value="TreeGrafter"/>
</dbReference>
<evidence type="ECO:0000256" key="6">
    <source>
        <dbReference type="SAM" id="MobiDB-lite"/>
    </source>
</evidence>
<feature type="region of interest" description="Disordered" evidence="6">
    <location>
        <begin position="2457"/>
        <end position="2489"/>
    </location>
</feature>
<feature type="coiled-coil region" evidence="5">
    <location>
        <begin position="1956"/>
        <end position="1983"/>
    </location>
</feature>
<dbReference type="CDD" id="cd22224">
    <property type="entry name" value="HkD_NuMA"/>
    <property type="match status" value="1"/>
</dbReference>
<keyword evidence="9" id="KW-1185">Reference proteome</keyword>
<feature type="region of interest" description="Disordered" evidence="6">
    <location>
        <begin position="2588"/>
        <end position="2620"/>
    </location>
</feature>
<feature type="coiled-coil region" evidence="5">
    <location>
        <begin position="1582"/>
        <end position="1719"/>
    </location>
</feature>
<evidence type="ECO:0000256" key="4">
    <source>
        <dbReference type="ARBA" id="ARBA00023054"/>
    </source>
</evidence>
<dbReference type="InterPro" id="IPR051841">
    <property type="entry name" value="MT-Golgi_org_protein"/>
</dbReference>
<dbReference type="Proteomes" id="UP001331515">
    <property type="component" value="Unassembled WGS sequence"/>
</dbReference>
<feature type="compositionally biased region" description="Polar residues" evidence="6">
    <location>
        <begin position="2472"/>
        <end position="2482"/>
    </location>
</feature>
<dbReference type="InterPro" id="IPR048724">
    <property type="entry name" value="NuMA_N_HOOK"/>
</dbReference>
<keyword evidence="4 5" id="KW-0175">Coiled coil</keyword>
<accession>A0AAN8DU07</accession>
<evidence type="ECO:0000313" key="9">
    <source>
        <dbReference type="Proteomes" id="UP001331515"/>
    </source>
</evidence>
<dbReference type="EMBL" id="JAURVH010001517">
    <property type="protein sequence ID" value="KAK5929232.1"/>
    <property type="molecule type" value="Genomic_DNA"/>
</dbReference>
<dbReference type="Pfam" id="PF21670">
    <property type="entry name" value="HOOK_N_NuMA"/>
    <property type="match status" value="1"/>
</dbReference>
<sequence length="2889" mass="327250">MAINSGVKALLSWVNNLKLSEREVTVDDLQDGTVLLKVVYMLKKEPNSCVSNTIEDRFQLIADFVERDCRFNAAKGTSLSWDNIKDGIHLTVEIAKVLLLLVYHDLMNDPCTLNMMESNSEREIANLTGSYVMESDGCVYLNKGLDAYLARRHMSFSREIFERSATVSTSNVSTMSSLSDDDSPVFHRRPKISFMDVQIVASSSTSNSPLQDIMNTPKFQLRKMERQMIKERDYKDGLERELASRLALSAQRESHICHLQYRMEKLKEANGDHENVTGEQINELLTKNNTLQMRLNEILKVNKDLKGNTSLMEHKVDELAEENGVLSSQVRTVYSQLAIFETKVGRLNETQASSQAEWTTERGQLQSELNQATAQKELLTEQIQILQGKISCLEDVINMATNEEVGENMGPIMEREMLDNEIIGLKSELESTFGFLQKAEVEIQSKTQQLEEYQQEIYQQKDLLRQQESQTTEIIQAKDEIIEQLQKQITEQRAVLQHEIQDLKIQLEQVEQQKTEQMTRLQQHITACEQEIEKLKEIKKEKEGLLYQTEENVKDLDTKLLAASSLLAVKDQQLNTLREEVDILTDETMNNKKKIQAKEEKLAKLLLEKSNEQHIFQKEIQALNVRVEDLSSSLKQAEQEIRLKQELLAKTQYENVQQREVLQQQLQTCEEEVKKLNKEMQARNEQLVILKNDSSQHAESLEQEITGMKGQIEILIDSLRMTEEQVQAQKVMLTKQEQQSAHQTEVLQQQVSASEERVRSMKEEIQTKEEHMNILENQSSEQSELLHQEILTLQTQIESLCSSLKNAEDNLQSKENLLAEQQLQNTQNMDALKAQMVASQDEQDIESLNKQINTMSNSLENAKDQVQSKDELLAEQKQQSTLQIEALGKTRAVLEEEVNQLREQIQIKEGQKEIEISRERDNIQKCNATSEDELQVLKDQIKAKEEQLVTLENEGSMQSDMLQQEIKDLKTQLTDMGDSLTEAQEKVQTQLVMLTKQEQESADQKELLQHQLSASEEEVRKMKEEIQATEEQMILLNADNLEQTDLRHQEIQDLKKHVESLCSSLKNAEDNLQSKENLLAEQQLQNTQNMDALKAHMVVSQDEVKTLNAEIRAKEEQFILLSTETSKQSQLLQQDIESLNKQINTMSNSLENAKDQVQSKDELLAEQKQQSTLQIEALGKTRAVLEEEVNRLREQIQIKEGQVDLLKVENGKESEVLQSEIKCLGDQVQSLNESLRTTVEQVQAKENLLTQKEIEISRERDNIQKCNATSEDELQVLKDQIKAKEEQLVTLENEGSMQSDMLQQEIKYLKTQLTDMGDSLTEAQEKVQTQLVMLTKQEQESADQKELLQHQLSATEEEVRKMKEEIQATEEQRILLNADNLEQTDLRHQEIQDLKKHVESLCSSLKNAEDNLQSKENLLAEQQLQNTQNMDALKAHMVASQDEVKTLNAEIRAKEEQFILLSTETSKQSQLLQQDIESLNKQINTMSNSLENAKDQVQSKDELLAEQKQQSTLQIEALGKTRAVLEEEVNQLREQIQIKESQVDLLKVENGKESEVLQSEIKCLGDQVQSLNESLRTTVEQVQAKENLLTQKEIEISRERDNIQKCNATSEEELQVLKDQIKAKEEQLVTLENEGSIQSDMLQQEIKDLKAQLTDMGDSLTEAQEKVQTQLVMLTKQEQESADQKELLQHQLSTSEEEVRKMKEEIQATEEQMILLKSDGSAQSDLVHQEITILKMQVETLGSSLRKAGEDVQSKEDLLAQKKQENIQQGETLQSLQEKVKQVEILQEQISSREDEIQKLKESQSEKECHIVKAEEKLQILQTELSAFNQLLTDKDQHLNSLREEVTAQAHLIQTTKEEAEAKEKMLTDIKEECSNQTDDLQHEIQVLKEKVETTSQSLLDKEQMLLEAQQESSEQMGLLQQQLGSVNAELDQYKDTQAVEIRVKEAEQAATFREKEALVQEKEVLMARILQTENNQKALEKQHEAVVFEKDRLAQAKQAMDRDNKASHKLESLLQHEMEILKKEILLKEKEKADEIQTLKKGLQEQLSAKSEAAEHYKAQMEKAMSHYNGKKQLLQESQEEAIELKQSLEVKECEINASTMENKLLQLDLDKAQTNEKALLNRVASLEAQLAFADRNLRAQNKFHGNEGSSRMSLYMEDADAHSSVNTKAKEKKAISSESLDHSSLEDSLNNTRKLLAPDESSTPLVRSSERLAAKHRGLQAESLETLYFTPINSRQINRINAEHTHEVDSTRKNLTSSVKRRRTTQVINITLTKKTPGGGEHDDTFYSLASARSHPNLSSAHSAPPVCMELFDTPARLTGAASDQLIGLPGYRRSTMHSQPASTFCAGAENEPDGGPDDWMRIAELQARNMAVLPHLKSSYPVESDPCRGATFLFTDEELRTGDPSDTIRRVSTMPGQLKDSLASHRHSLMVGHSAAAANTRSHRLSLMPELPSKIVSSSQLRSPKGTKRSSSTLSVHQTSPEKKVRASCFSRPLTPKAKNVMSEPFNSQIRTALSPPCRGATFLFTDEELRTGDPSDTIRRVSTMPGQLKDSLASHRHSLMVGHSAAAANTRSHRLSLMPELPSKIVSSSQLRSPKGTKRSSSTLSVHQTSPEKKVRASCFSRPLTPKAKNVMSEPFNSQIRTALSPPCRGATFLFTDEELRTGDPSDTIRRVSTMPGQLKDSLASHRHSLMVGHSAAAANTRSHRLSLMPELPSKIVSSSQLRSPKGTKRSSSTLSVHQTSPEKKVRASCFSRPLTPKAKNVMSEPFNSQIRTALSPVDRRQSTMFSIDNTPQKNNFLTKNINKLRSSTRKSPGKTSKKSPAQKSVRKCQENNPAADSRAGVARTGQTGSSKSPQVATKGQKATSRSAKSPGLASARKMMSRMKV</sequence>